<evidence type="ECO:0000313" key="3">
    <source>
        <dbReference type="Proteomes" id="UP000198263"/>
    </source>
</evidence>
<keyword evidence="1" id="KW-0732">Signal</keyword>
<dbReference type="RefSeq" id="WP_143754626.1">
    <property type="nucleotide sequence ID" value="NZ_FCNV02000004.1"/>
</dbReference>
<gene>
    <name evidence="2" type="ORF">AWB72_02613</name>
</gene>
<dbReference type="PROSITE" id="PS51257">
    <property type="entry name" value="PROKAR_LIPOPROTEIN"/>
    <property type="match status" value="1"/>
</dbReference>
<keyword evidence="3" id="KW-1185">Reference proteome</keyword>
<evidence type="ECO:0000256" key="1">
    <source>
        <dbReference type="SAM" id="SignalP"/>
    </source>
</evidence>
<feature type="signal peptide" evidence="1">
    <location>
        <begin position="1"/>
        <end position="29"/>
    </location>
</feature>
<comment type="caution">
    <text evidence="2">The sequence shown here is derived from an EMBL/GenBank/DDBJ whole genome shotgun (WGS) entry which is preliminary data.</text>
</comment>
<sequence>MHAFALRPMLHAVVVALALSTLSACQSSAQMSAARARQLCELRELESVGHQPWEEDFYYPRNLQAAQARLEAVKRARGLEGVDTCAGAH</sequence>
<dbReference type="AlphaFoldDB" id="A0A658QX81"/>
<accession>A0A658QX81</accession>
<feature type="chain" id="PRO_5024865783" evidence="1">
    <location>
        <begin position="30"/>
        <end position="89"/>
    </location>
</feature>
<dbReference type="EMBL" id="FCNV02000004">
    <property type="protein sequence ID" value="SAL30631.1"/>
    <property type="molecule type" value="Genomic_DNA"/>
</dbReference>
<dbReference type="OrthoDB" id="9030534at2"/>
<protein>
    <submittedName>
        <fullName evidence="2">Membrane protein</fullName>
    </submittedName>
</protein>
<organism evidence="2 3">
    <name type="scientific">Caballeronia concitans</name>
    <dbReference type="NCBI Taxonomy" id="1777133"/>
    <lineage>
        <taxon>Bacteria</taxon>
        <taxon>Pseudomonadati</taxon>
        <taxon>Pseudomonadota</taxon>
        <taxon>Betaproteobacteria</taxon>
        <taxon>Burkholderiales</taxon>
        <taxon>Burkholderiaceae</taxon>
        <taxon>Caballeronia</taxon>
    </lineage>
</organism>
<reference evidence="2 3" key="1">
    <citation type="submission" date="2016-01" db="EMBL/GenBank/DDBJ databases">
        <authorList>
            <person name="Peeters C."/>
        </authorList>
    </citation>
    <scope>NUCLEOTIDE SEQUENCE [LARGE SCALE GENOMIC DNA]</scope>
    <source>
        <strain evidence="2">LMG 29315</strain>
    </source>
</reference>
<dbReference type="Proteomes" id="UP000198263">
    <property type="component" value="Unassembled WGS sequence"/>
</dbReference>
<proteinExistence type="predicted"/>
<evidence type="ECO:0000313" key="2">
    <source>
        <dbReference type="EMBL" id="SAL30631.1"/>
    </source>
</evidence>
<name>A0A658QX81_9BURK</name>